<evidence type="ECO:0000256" key="9">
    <source>
        <dbReference type="SAM" id="Phobius"/>
    </source>
</evidence>
<evidence type="ECO:0000259" key="11">
    <source>
        <dbReference type="Pfam" id="PF07730"/>
    </source>
</evidence>
<keyword evidence="9" id="KW-0812">Transmembrane</keyword>
<sequence length="420" mass="43883">MTASSRPRRLLGRTARESGYLLLSFPLAVVGFVLAVTTVTVGVTALAAFLLGLLVLAAGLAAARAVGSLERRRLAEVGFPLPAVLPYRGGQRGTAWVRGRLTDAQAWLDLLFQVLNFPISVASFVLTITWWSVGLGGLTYPLYSWALPEGDIGLADLLGASGPVLDNAITVLTGVLFLASAPWVVRGLVHVHHAWARLTLAGTSHAALEQRVSTLTESRAAVVGAEAETLRRIERDLHDGPQQRLVRLSMDLQAAQRRLADGDREATSALLTESLEHVQGSLAELRTLSRGIAPPILVDRGLAAAVVSAAGQSPIPVETDIALAPGQRLAPARESAAYFVVTEALTNAAKHSAASRVAVRVGIDDDGVLRVVVADDGVGGAHPGKGHGLAGLRDRLAGVDGELHVESADGRGTVVSAAIP</sequence>
<evidence type="ECO:0000313" key="14">
    <source>
        <dbReference type="Proteomes" id="UP000661894"/>
    </source>
</evidence>
<evidence type="ECO:0000256" key="1">
    <source>
        <dbReference type="ARBA" id="ARBA00000085"/>
    </source>
</evidence>
<dbReference type="InterPro" id="IPR025828">
    <property type="entry name" value="Put_sensor_dom"/>
</dbReference>
<feature type="domain" description="Histidine kinase/HSP90-like ATPase" evidence="10">
    <location>
        <begin position="335"/>
        <end position="420"/>
    </location>
</feature>
<dbReference type="GO" id="GO:0016301">
    <property type="term" value="F:kinase activity"/>
    <property type="evidence" value="ECO:0007669"/>
    <property type="project" value="UniProtKB-KW"/>
</dbReference>
<dbReference type="Proteomes" id="UP000661894">
    <property type="component" value="Unassembled WGS sequence"/>
</dbReference>
<dbReference type="InterPro" id="IPR003594">
    <property type="entry name" value="HATPase_dom"/>
</dbReference>
<dbReference type="PANTHER" id="PTHR24421">
    <property type="entry name" value="NITRATE/NITRITE SENSOR PROTEIN NARX-RELATED"/>
    <property type="match status" value="1"/>
</dbReference>
<feature type="transmembrane region" description="Helical" evidence="9">
    <location>
        <begin position="110"/>
        <end position="133"/>
    </location>
</feature>
<dbReference type="InterPro" id="IPR036890">
    <property type="entry name" value="HATPase_C_sf"/>
</dbReference>
<dbReference type="Gene3D" id="1.20.5.1930">
    <property type="match status" value="1"/>
</dbReference>
<proteinExistence type="predicted"/>
<evidence type="ECO:0000259" key="10">
    <source>
        <dbReference type="Pfam" id="PF02518"/>
    </source>
</evidence>
<evidence type="ECO:0000259" key="12">
    <source>
        <dbReference type="Pfam" id="PF13796"/>
    </source>
</evidence>
<keyword evidence="9" id="KW-0472">Membrane</keyword>
<organism evidence="13 14">
    <name type="scientific">Oceanitalea stevensii</name>
    <dbReference type="NCBI Taxonomy" id="2763072"/>
    <lineage>
        <taxon>Bacteria</taxon>
        <taxon>Bacillati</taxon>
        <taxon>Actinomycetota</taxon>
        <taxon>Actinomycetes</taxon>
        <taxon>Micrococcales</taxon>
        <taxon>Bogoriellaceae</taxon>
        <taxon>Georgenia</taxon>
    </lineage>
</organism>
<evidence type="ECO:0000256" key="6">
    <source>
        <dbReference type="ARBA" id="ARBA00022777"/>
    </source>
</evidence>
<keyword evidence="3" id="KW-0597">Phosphoprotein</keyword>
<keyword evidence="14" id="KW-1185">Reference proteome</keyword>
<keyword evidence="9" id="KW-1133">Transmembrane helix</keyword>
<evidence type="ECO:0000313" key="13">
    <source>
        <dbReference type="EMBL" id="MBD8063766.1"/>
    </source>
</evidence>
<dbReference type="PANTHER" id="PTHR24421:SF10">
    <property type="entry name" value="NITRATE_NITRITE SENSOR PROTEIN NARQ"/>
    <property type="match status" value="1"/>
</dbReference>
<dbReference type="Pfam" id="PF07730">
    <property type="entry name" value="HisKA_3"/>
    <property type="match status" value="1"/>
</dbReference>
<protein>
    <recommendedName>
        <fullName evidence="2">histidine kinase</fullName>
        <ecNumber evidence="2">2.7.13.3</ecNumber>
    </recommendedName>
</protein>
<keyword evidence="6 13" id="KW-0418">Kinase</keyword>
<dbReference type="SUPFAM" id="SSF55874">
    <property type="entry name" value="ATPase domain of HSP90 chaperone/DNA topoisomerase II/histidine kinase"/>
    <property type="match status" value="1"/>
</dbReference>
<evidence type="ECO:0000256" key="5">
    <source>
        <dbReference type="ARBA" id="ARBA00022741"/>
    </source>
</evidence>
<evidence type="ECO:0000256" key="2">
    <source>
        <dbReference type="ARBA" id="ARBA00012438"/>
    </source>
</evidence>
<dbReference type="Pfam" id="PF02518">
    <property type="entry name" value="HATPase_c"/>
    <property type="match status" value="1"/>
</dbReference>
<comment type="catalytic activity">
    <reaction evidence="1">
        <text>ATP + protein L-histidine = ADP + protein N-phospho-L-histidine.</text>
        <dbReference type="EC" id="2.7.13.3"/>
    </reaction>
</comment>
<name>A0ABR8Z759_9MICO</name>
<accession>A0ABR8Z759</accession>
<dbReference type="Gene3D" id="3.30.565.10">
    <property type="entry name" value="Histidine kinase-like ATPase, C-terminal domain"/>
    <property type="match status" value="1"/>
</dbReference>
<feature type="domain" description="Putative sensor" evidence="12">
    <location>
        <begin position="20"/>
        <end position="197"/>
    </location>
</feature>
<dbReference type="CDD" id="cd16917">
    <property type="entry name" value="HATPase_UhpB-NarQ-NarX-like"/>
    <property type="match status" value="1"/>
</dbReference>
<feature type="transmembrane region" description="Helical" evidence="9">
    <location>
        <begin position="168"/>
        <end position="189"/>
    </location>
</feature>
<keyword evidence="4" id="KW-0808">Transferase</keyword>
<keyword evidence="7" id="KW-0067">ATP-binding</keyword>
<keyword evidence="8" id="KW-0902">Two-component regulatory system</keyword>
<dbReference type="InterPro" id="IPR011712">
    <property type="entry name" value="Sig_transdc_His_kin_sub3_dim/P"/>
</dbReference>
<dbReference type="Pfam" id="PF13796">
    <property type="entry name" value="Sensor"/>
    <property type="match status" value="1"/>
</dbReference>
<feature type="transmembrane region" description="Helical" evidence="9">
    <location>
        <begin position="45"/>
        <end position="63"/>
    </location>
</feature>
<comment type="caution">
    <text evidence="13">The sequence shown here is derived from an EMBL/GenBank/DDBJ whole genome shotgun (WGS) entry which is preliminary data.</text>
</comment>
<feature type="transmembrane region" description="Helical" evidence="9">
    <location>
        <begin position="20"/>
        <end position="39"/>
    </location>
</feature>
<gene>
    <name evidence="13" type="ORF">H9624_15720</name>
</gene>
<evidence type="ECO:0000256" key="7">
    <source>
        <dbReference type="ARBA" id="ARBA00022840"/>
    </source>
</evidence>
<keyword evidence="5" id="KW-0547">Nucleotide-binding</keyword>
<dbReference type="InterPro" id="IPR050482">
    <property type="entry name" value="Sensor_HK_TwoCompSys"/>
</dbReference>
<dbReference type="EMBL" id="JACSPO010000017">
    <property type="protein sequence ID" value="MBD8063766.1"/>
    <property type="molecule type" value="Genomic_DNA"/>
</dbReference>
<feature type="domain" description="Signal transduction histidine kinase subgroup 3 dimerisation and phosphoacceptor" evidence="11">
    <location>
        <begin position="231"/>
        <end position="295"/>
    </location>
</feature>
<dbReference type="EC" id="2.7.13.3" evidence="2"/>
<evidence type="ECO:0000256" key="3">
    <source>
        <dbReference type="ARBA" id="ARBA00022553"/>
    </source>
</evidence>
<evidence type="ECO:0000256" key="4">
    <source>
        <dbReference type="ARBA" id="ARBA00022679"/>
    </source>
</evidence>
<evidence type="ECO:0000256" key="8">
    <source>
        <dbReference type="ARBA" id="ARBA00023012"/>
    </source>
</evidence>
<reference evidence="13 14" key="1">
    <citation type="submission" date="2020-08" db="EMBL/GenBank/DDBJ databases">
        <title>A Genomic Blueprint of the Chicken Gut Microbiome.</title>
        <authorList>
            <person name="Gilroy R."/>
            <person name="Ravi A."/>
            <person name="Getino M."/>
            <person name="Pursley I."/>
            <person name="Horton D.L."/>
            <person name="Alikhan N.-F."/>
            <person name="Baker D."/>
            <person name="Gharbi K."/>
            <person name="Hall N."/>
            <person name="Watson M."/>
            <person name="Adriaenssens E.M."/>
            <person name="Foster-Nyarko E."/>
            <person name="Jarju S."/>
            <person name="Secka A."/>
            <person name="Antonio M."/>
            <person name="Oren A."/>
            <person name="Chaudhuri R."/>
            <person name="La Ragione R.M."/>
            <person name="Hildebrand F."/>
            <person name="Pallen M.J."/>
        </authorList>
    </citation>
    <scope>NUCLEOTIDE SEQUENCE [LARGE SCALE GENOMIC DNA]</scope>
    <source>
        <strain evidence="13 14">Sa1BUA1</strain>
    </source>
</reference>